<gene>
    <name evidence="1" type="ORF">M4438_36205</name>
</gene>
<dbReference type="EMBL" id="JAMCCK010000088">
    <property type="protein sequence ID" value="MCL3998877.1"/>
    <property type="molecule type" value="Genomic_DNA"/>
</dbReference>
<protein>
    <submittedName>
        <fullName evidence="1">Endonuclease/exonuclease/phosphatase family protein</fullName>
    </submittedName>
</protein>
<dbReference type="RefSeq" id="WP_249493436.1">
    <property type="nucleotide sequence ID" value="NZ_JAMCCK010000088.1"/>
</dbReference>
<accession>A0ABT0P584</accession>
<evidence type="ECO:0000313" key="1">
    <source>
        <dbReference type="EMBL" id="MCL3998877.1"/>
    </source>
</evidence>
<dbReference type="SUPFAM" id="SSF56219">
    <property type="entry name" value="DNase I-like"/>
    <property type="match status" value="1"/>
</dbReference>
<dbReference type="Gene3D" id="3.60.10.10">
    <property type="entry name" value="Endonuclease/exonuclease/phosphatase"/>
    <property type="match status" value="1"/>
</dbReference>
<proteinExistence type="predicted"/>
<sequence length="295" mass="33150">MTDELRVASWNIEKNGRGRNGTGDHRSLARKIVRSFRPHIYYRQELTGAWANGKADLYDEAREIGGLMPFMTQPREGRSLNPVGVMIDPDEFEMLRQYEHDLPWKPICHLTVRPKGSDTQLHLASAHLCHFDPDMRATEARRLTTLADHGHRVIIGMDGNSYPHQRALETVALPDWTQVQDRVHYQHRTVPGPNGERVSDTRPHEILTGNGIYVDLGLHASTVLGQPGALAPTASLKRLDQGPPQRIDWILSTPDIAQGLIRFEVVATEDVKRVSDHPLLIAVFDLATVCEPAPR</sequence>
<name>A0ABT0P584_9ACTN</name>
<evidence type="ECO:0000313" key="2">
    <source>
        <dbReference type="Proteomes" id="UP001202052"/>
    </source>
</evidence>
<dbReference type="InterPro" id="IPR036691">
    <property type="entry name" value="Endo/exonu/phosph_ase_sf"/>
</dbReference>
<keyword evidence="2" id="KW-1185">Reference proteome</keyword>
<reference evidence="1 2" key="1">
    <citation type="submission" date="2022-05" db="EMBL/GenBank/DDBJ databases">
        <title>Genome Resource of Streptomyces lavenduligriseus GA1-1, a Strain with Broad-Spectrum Antifungal Activity against Phytopathogenic Fungi.</title>
        <authorList>
            <person name="Qi D."/>
        </authorList>
    </citation>
    <scope>NUCLEOTIDE SEQUENCE [LARGE SCALE GENOMIC DNA]</scope>
    <source>
        <strain evidence="1 2">GA1-1</strain>
    </source>
</reference>
<organism evidence="1 2">
    <name type="scientific">Streptomyces lavenduligriseus</name>
    <dbReference type="NCBI Taxonomy" id="67315"/>
    <lineage>
        <taxon>Bacteria</taxon>
        <taxon>Bacillati</taxon>
        <taxon>Actinomycetota</taxon>
        <taxon>Actinomycetes</taxon>
        <taxon>Kitasatosporales</taxon>
        <taxon>Streptomycetaceae</taxon>
        <taxon>Streptomyces</taxon>
    </lineage>
</organism>
<comment type="caution">
    <text evidence="1">The sequence shown here is derived from an EMBL/GenBank/DDBJ whole genome shotgun (WGS) entry which is preliminary data.</text>
</comment>
<keyword evidence="1" id="KW-0540">Nuclease</keyword>
<keyword evidence="1" id="KW-0255">Endonuclease</keyword>
<dbReference type="Proteomes" id="UP001202052">
    <property type="component" value="Unassembled WGS sequence"/>
</dbReference>
<dbReference type="GO" id="GO:0004519">
    <property type="term" value="F:endonuclease activity"/>
    <property type="evidence" value="ECO:0007669"/>
    <property type="project" value="UniProtKB-KW"/>
</dbReference>
<keyword evidence="1" id="KW-0378">Hydrolase</keyword>